<dbReference type="Proteomes" id="UP000808349">
    <property type="component" value="Unassembled WGS sequence"/>
</dbReference>
<name>A0A9D7S7M3_9BACT</name>
<protein>
    <submittedName>
        <fullName evidence="1">Type II toxin-antitoxin system HicA family toxin</fullName>
    </submittedName>
</protein>
<gene>
    <name evidence="1" type="ORF">IPO85_04850</name>
</gene>
<comment type="caution">
    <text evidence="1">The sequence shown here is derived from an EMBL/GenBank/DDBJ whole genome shotgun (WGS) entry which is preliminary data.</text>
</comment>
<dbReference type="AlphaFoldDB" id="A0A9D7S7M3"/>
<organism evidence="1 2">
    <name type="scientific">Candidatus Defluviibacterium haderslevense</name>
    <dbReference type="NCBI Taxonomy" id="2981993"/>
    <lineage>
        <taxon>Bacteria</taxon>
        <taxon>Pseudomonadati</taxon>
        <taxon>Bacteroidota</taxon>
        <taxon>Saprospiria</taxon>
        <taxon>Saprospirales</taxon>
        <taxon>Saprospiraceae</taxon>
        <taxon>Candidatus Defluviibacterium</taxon>
    </lineage>
</organism>
<accession>A0A9D7S7M3</accession>
<sequence length="88" mass="10287">MGKIDKLVVKVLTGQTDHNINFNELCNLLVRFGFSKRIKGSHHIFYKDNVIEILNLQEVNGKAKPYQVKQVRELILIYKFKITNNDEI</sequence>
<proteinExistence type="predicted"/>
<evidence type="ECO:0000313" key="1">
    <source>
        <dbReference type="EMBL" id="MBK9716836.1"/>
    </source>
</evidence>
<dbReference type="SUPFAM" id="SSF54786">
    <property type="entry name" value="YcfA/nrd intein domain"/>
    <property type="match status" value="1"/>
</dbReference>
<reference evidence="1 2" key="1">
    <citation type="submission" date="2020-10" db="EMBL/GenBank/DDBJ databases">
        <title>Connecting structure to function with the recovery of over 1000 high-quality activated sludge metagenome-assembled genomes encoding full-length rRNA genes using long-read sequencing.</title>
        <authorList>
            <person name="Singleton C.M."/>
            <person name="Petriglieri F."/>
            <person name="Kristensen J.M."/>
            <person name="Kirkegaard R.H."/>
            <person name="Michaelsen T.Y."/>
            <person name="Andersen M.H."/>
            <person name="Karst S.M."/>
            <person name="Dueholm M.S."/>
            <person name="Nielsen P.H."/>
            <person name="Albertsen M."/>
        </authorList>
    </citation>
    <scope>NUCLEOTIDE SEQUENCE [LARGE SCALE GENOMIC DNA]</scope>
    <source>
        <strain evidence="1">Ribe_18-Q3-R11-54_BAT3C.373</strain>
    </source>
</reference>
<evidence type="ECO:0000313" key="2">
    <source>
        <dbReference type="Proteomes" id="UP000808349"/>
    </source>
</evidence>
<dbReference type="EMBL" id="JADKFW010000004">
    <property type="protein sequence ID" value="MBK9716836.1"/>
    <property type="molecule type" value="Genomic_DNA"/>
</dbReference>